<dbReference type="EMBL" id="AP018203">
    <property type="protein sequence ID" value="BAY56009.1"/>
    <property type="molecule type" value="Genomic_DNA"/>
</dbReference>
<evidence type="ECO:0000313" key="2">
    <source>
        <dbReference type="EMBL" id="BAY56009.1"/>
    </source>
</evidence>
<keyword evidence="3" id="KW-1185">Reference proteome</keyword>
<reference evidence="2 3" key="1">
    <citation type="submission" date="2017-06" db="EMBL/GenBank/DDBJ databases">
        <title>Genome sequencing of cyanobaciteial culture collection at National Institute for Environmental Studies (NIES).</title>
        <authorList>
            <person name="Hirose Y."/>
            <person name="Shimura Y."/>
            <person name="Fujisawa T."/>
            <person name="Nakamura Y."/>
            <person name="Kawachi M."/>
        </authorList>
    </citation>
    <scope>NUCLEOTIDE SEQUENCE [LARGE SCALE GENOMIC DNA]</scope>
    <source>
        <strain evidence="2 3">NIES-2135</strain>
    </source>
</reference>
<gene>
    <name evidence="2" type="ORF">NIES2135_28370</name>
</gene>
<keyword evidence="1" id="KW-0732">Signal</keyword>
<evidence type="ECO:0008006" key="4">
    <source>
        <dbReference type="Google" id="ProtNLM"/>
    </source>
</evidence>
<dbReference type="AlphaFoldDB" id="A0A1Z4JGY6"/>
<evidence type="ECO:0000256" key="1">
    <source>
        <dbReference type="SAM" id="SignalP"/>
    </source>
</evidence>
<protein>
    <recommendedName>
        <fullName evidence="4">DUF1254 domain-containing protein</fullName>
    </recommendedName>
</protein>
<sequence>MGVRIKSLFSAIALSASSSLMAIAASAQEAPVFRPNETIPNAIDRAYFGALGEFSDRNPLRYTQTIIGTPYGYPENQISRDGERIHRIYLDLMNQQNSSDPLIRTADLPNPFNLSVQTLPTSGNRVVGSEFAIEQPLDPQFPVQPMTPPNSLLPQRY</sequence>
<evidence type="ECO:0000313" key="3">
    <source>
        <dbReference type="Proteomes" id="UP000217895"/>
    </source>
</evidence>
<feature type="chain" id="PRO_5011120414" description="DUF1254 domain-containing protein" evidence="1">
    <location>
        <begin position="25"/>
        <end position="157"/>
    </location>
</feature>
<proteinExistence type="predicted"/>
<organism evidence="2 3">
    <name type="scientific">Leptolyngbya boryana NIES-2135</name>
    <dbReference type="NCBI Taxonomy" id="1973484"/>
    <lineage>
        <taxon>Bacteria</taxon>
        <taxon>Bacillati</taxon>
        <taxon>Cyanobacteriota</taxon>
        <taxon>Cyanophyceae</taxon>
        <taxon>Leptolyngbyales</taxon>
        <taxon>Leptolyngbyaceae</taxon>
        <taxon>Leptolyngbya group</taxon>
        <taxon>Leptolyngbya</taxon>
    </lineage>
</organism>
<dbReference type="Proteomes" id="UP000217895">
    <property type="component" value="Chromosome"/>
</dbReference>
<name>A0A1Z4JGY6_LEPBY</name>
<feature type="signal peptide" evidence="1">
    <location>
        <begin position="1"/>
        <end position="24"/>
    </location>
</feature>
<accession>A0A1Z4JGY6</accession>